<reference evidence="1" key="1">
    <citation type="submission" date="2021-01" db="EMBL/GenBank/DDBJ databases">
        <authorList>
            <consortium name="Aspergillus chevalieri M1 genome sequencing consortium"/>
            <person name="Kazuki M."/>
            <person name="Futagami T."/>
        </authorList>
    </citation>
    <scope>NUCLEOTIDE SEQUENCE</scope>
    <source>
        <strain evidence="1">M1</strain>
    </source>
</reference>
<evidence type="ECO:0000313" key="2">
    <source>
        <dbReference type="Proteomes" id="UP000637239"/>
    </source>
</evidence>
<protein>
    <submittedName>
        <fullName evidence="1">Uncharacterized protein</fullName>
    </submittedName>
</protein>
<dbReference type="EMBL" id="AP024419">
    <property type="protein sequence ID" value="BCR88794.1"/>
    <property type="molecule type" value="Genomic_DNA"/>
</dbReference>
<sequence>MVRKVIEWLFENESKPHATQEWYRKIRDNPKTYENCFVISFTRVKDLDSKWKHEYVQFVVEDESQEEDKDDSNRTRVYAERGNAKDLDWVTVGVNDKDTNKRRKDLPLPLTTLLCERPQAQIGRHCLAP</sequence>
<gene>
    <name evidence="1" type="ORF">ACHE_41358A</name>
</gene>
<dbReference type="GeneID" id="66983152"/>
<dbReference type="RefSeq" id="XP_043137316.1">
    <property type="nucleotide sequence ID" value="XM_043279659.1"/>
</dbReference>
<accession>A0A7R7VRK9</accession>
<dbReference type="KEGG" id="ache:ACHE_41358A"/>
<proteinExistence type="predicted"/>
<reference evidence="1" key="2">
    <citation type="submission" date="2021-02" db="EMBL/GenBank/DDBJ databases">
        <title>Aspergillus chevalieri M1 genome sequence.</title>
        <authorList>
            <person name="Kadooka C."/>
            <person name="Mori K."/>
            <person name="Futagami T."/>
        </authorList>
    </citation>
    <scope>NUCLEOTIDE SEQUENCE</scope>
    <source>
        <strain evidence="1">M1</strain>
    </source>
</reference>
<keyword evidence="2" id="KW-1185">Reference proteome</keyword>
<dbReference type="Proteomes" id="UP000637239">
    <property type="component" value="Chromosome 4"/>
</dbReference>
<organism evidence="1 2">
    <name type="scientific">Aspergillus chevalieri</name>
    <name type="common">Eurotium chevalieri</name>
    <dbReference type="NCBI Taxonomy" id="182096"/>
    <lineage>
        <taxon>Eukaryota</taxon>
        <taxon>Fungi</taxon>
        <taxon>Dikarya</taxon>
        <taxon>Ascomycota</taxon>
        <taxon>Pezizomycotina</taxon>
        <taxon>Eurotiomycetes</taxon>
        <taxon>Eurotiomycetidae</taxon>
        <taxon>Eurotiales</taxon>
        <taxon>Aspergillaceae</taxon>
        <taxon>Aspergillus</taxon>
        <taxon>Aspergillus subgen. Aspergillus</taxon>
    </lineage>
</organism>
<name>A0A7R7VRK9_ASPCH</name>
<evidence type="ECO:0000313" key="1">
    <source>
        <dbReference type="EMBL" id="BCR88794.1"/>
    </source>
</evidence>
<dbReference type="AlphaFoldDB" id="A0A7R7VRK9"/>